<feature type="compositionally biased region" description="Polar residues" evidence="1">
    <location>
        <begin position="172"/>
        <end position="188"/>
    </location>
</feature>
<reference evidence="2 3" key="1">
    <citation type="submission" date="2015-04" db="EMBL/GenBank/DDBJ databases">
        <authorList>
            <person name="Syromyatnikov M.Y."/>
            <person name="Popov V.N."/>
        </authorList>
    </citation>
    <scope>NUCLEOTIDE SEQUENCE [LARGE SCALE GENOMIC DNA]</scope>
    <source>
        <strain evidence="2">WF-38-12</strain>
    </source>
</reference>
<sequence>MPRVGAGLYPVKPSLEITLGMTFIVKYFNHGKNKQDLWLGVHVPQDLAPRQMISRPRKNAHPDTPADKRAYLFYLPGKNAYVWADRKCLFPLEEEPYADFMVPGAEDGVLYQKLHDLMREGKDLEFWVAMAKKERSQKGIQNKEPGLVIPSDTDMENEMAFDTDDASIASFDQKTSKPRASSKASNGFLQPALPTPAPVDPEESVDVYVGHGGDHKVFHLTRGAISKSSILCQIVQGSPPYVMHPILFHMETRAFGLVHAFICSETEELGLEEVGEEDAAGQDDILGDVLVLGKTYVLRGFDSAEHDDQSLNSSIFDLGKTYLIASSLGLGSMQTAIIRRLQVTWNTACGIGQILAILETIDAVANAIYTANPGYRRGDLSKDEPFLNWTVGFLSDLFMVFVTKYTERFTGFMQKYLEIQAAVLAQRAHNCSSDALRLLHLEILFMMGPERVVENGDKQDEAMA</sequence>
<dbReference type="EMBL" id="CVMT01000013">
    <property type="protein sequence ID" value="CRG92561.1"/>
    <property type="molecule type" value="Genomic_DNA"/>
</dbReference>
<proteinExistence type="predicted"/>
<evidence type="ECO:0000256" key="1">
    <source>
        <dbReference type="SAM" id="MobiDB-lite"/>
    </source>
</evidence>
<organism evidence="2 3">
    <name type="scientific">Talaromyces islandicus</name>
    <name type="common">Penicillium islandicum</name>
    <dbReference type="NCBI Taxonomy" id="28573"/>
    <lineage>
        <taxon>Eukaryota</taxon>
        <taxon>Fungi</taxon>
        <taxon>Dikarya</taxon>
        <taxon>Ascomycota</taxon>
        <taxon>Pezizomycotina</taxon>
        <taxon>Eurotiomycetes</taxon>
        <taxon>Eurotiomycetidae</taxon>
        <taxon>Eurotiales</taxon>
        <taxon>Trichocomaceae</taxon>
        <taxon>Talaromyces</taxon>
        <taxon>Talaromyces sect. Islandici</taxon>
    </lineage>
</organism>
<gene>
    <name evidence="2" type="ORF">PISL3812_09623</name>
</gene>
<evidence type="ECO:0000313" key="2">
    <source>
        <dbReference type="EMBL" id="CRG92561.1"/>
    </source>
</evidence>
<feature type="region of interest" description="Disordered" evidence="1">
    <location>
        <begin position="172"/>
        <end position="197"/>
    </location>
</feature>
<evidence type="ECO:0000313" key="3">
    <source>
        <dbReference type="Proteomes" id="UP000054383"/>
    </source>
</evidence>
<dbReference type="OMA" id="GRLYWDT"/>
<name>A0A0U1MBU1_TALIS</name>
<keyword evidence="3" id="KW-1185">Reference proteome</keyword>
<dbReference type="AlphaFoldDB" id="A0A0U1MBU1"/>
<accession>A0A0U1MBU1</accession>
<protein>
    <submittedName>
        <fullName evidence="2">Uncharacterized protein</fullName>
    </submittedName>
</protein>
<dbReference type="Proteomes" id="UP000054383">
    <property type="component" value="Unassembled WGS sequence"/>
</dbReference>
<dbReference type="OrthoDB" id="4227269at2759"/>